<feature type="compositionally biased region" description="Basic and acidic residues" evidence="1">
    <location>
        <begin position="13"/>
        <end position="23"/>
    </location>
</feature>
<feature type="domain" description="DUF4218" evidence="2">
    <location>
        <begin position="716"/>
        <end position="793"/>
    </location>
</feature>
<evidence type="ECO:0000313" key="3">
    <source>
        <dbReference type="EMBL" id="CEP01102.1"/>
    </source>
</evidence>
<proteinExistence type="predicted"/>
<name>A0A0G4J0U7_PLABS</name>
<accession>A0A0G4J0U7</accession>
<dbReference type="InterPro" id="IPR025452">
    <property type="entry name" value="DUF4218"/>
</dbReference>
<evidence type="ECO:0000256" key="1">
    <source>
        <dbReference type="SAM" id="MobiDB-lite"/>
    </source>
</evidence>
<gene>
    <name evidence="3" type="ORF">PBRA_008414</name>
</gene>
<dbReference type="OrthoDB" id="1397097at2759"/>
<dbReference type="AlphaFoldDB" id="A0A0G4J0U7"/>
<feature type="region of interest" description="Disordered" evidence="1">
    <location>
        <begin position="1"/>
        <end position="25"/>
    </location>
</feature>
<dbReference type="EMBL" id="CDSF01000109">
    <property type="protein sequence ID" value="CEP01102.1"/>
    <property type="molecule type" value="Genomic_DNA"/>
</dbReference>
<dbReference type="Pfam" id="PF13960">
    <property type="entry name" value="DUF4218"/>
    <property type="match status" value="1"/>
</dbReference>
<organism evidence="3 4">
    <name type="scientific">Plasmodiophora brassicae</name>
    <name type="common">Clubroot disease agent</name>
    <dbReference type="NCBI Taxonomy" id="37360"/>
    <lineage>
        <taxon>Eukaryota</taxon>
        <taxon>Sar</taxon>
        <taxon>Rhizaria</taxon>
        <taxon>Endomyxa</taxon>
        <taxon>Phytomyxea</taxon>
        <taxon>Plasmodiophorida</taxon>
        <taxon>Plasmodiophoridae</taxon>
        <taxon>Plasmodiophora</taxon>
    </lineage>
</organism>
<reference evidence="3 4" key="1">
    <citation type="submission" date="2015-02" db="EMBL/GenBank/DDBJ databases">
        <authorList>
            <person name="Chooi Y.-H."/>
        </authorList>
    </citation>
    <scope>NUCLEOTIDE SEQUENCE [LARGE SCALE GENOMIC DNA]</scope>
    <source>
        <strain evidence="3">E3</strain>
    </source>
</reference>
<keyword evidence="4" id="KW-1185">Reference proteome</keyword>
<sequence length="1100" mass="125043">MSRPRSLGSSSDSPEHPGGDASRDVNIFFEHVREYQRRRAAADSDRQRNNVAAGNRFLEIARRALSERRNPSVDVMHNPFLRLFDEHRRRRQRRPTMTVTRHGDNVSVEPFDIRPALLENNARSNVQEFNEWRETNCKEYMNELRLSDFLVAEISKKLEELEAPNIDPTILDNFDEIASNRAKESRIRRNALIRDICEAKGVPSDDFTDALDVDLNATAESISVLRRHLLDMGVTSPFIRYKACCGGHVWPDGADVPSSEACCRQSEPCIYFSRILFLQCLFRSNTFCKMLHDELDRHREIASAPLRSTYMQDWTDGDFFYTVYSPFMKSCLENGEFPLSLSSMIDGADLLSWGSKSVVPLVQIVMGLPASVRCNQGLMSPVALIPNVAKGHRRAVQRLDAFELNLMNYYGFPVFDAVEKRVKHVRCISAVMPMDYIELCHTSCTSQNGKQDACNKCSIRGRSANRSVKYHGAFMFASSDVQRHFCKKYEDMLEYLDALPSDKRPSDVRSLDQLRDDVRCKDDDEVRRRMTSRNVGDRGGYRHPGYDVYSVGLLCSFGHASNYVHDPMHAICMRAVRPLFQAIDFYGSGSSYYNPETEKLFGRGDCPSPVWAWPNNTAYPAKVKAGVKWSSLAVEIDHVLENLTWVSRTGGSTKPRNPLVSSWWKAADSLVWLGDVGIGIWWSVVSRVLVRTRPDSPIASFWIAMFRFLDALSSMLSKAFVRSNLDRVFSNFLDALAHLESVMPCGLMTISMHSLVHLPEIIKRWGPLVGLIWVWPMERWLHFMKDVLQATVSETVNIASYMQLICAATFLRSDFYRQYSLRNDCPLMFGNATGMDEIPTAHLSTLPIDLRPPLSSVELNDTMRCWLHVHLYSNTHWASTKNHSWRVRYRRLVALYAQASGNPRGLNSFSGMFRHLGSFDLFCSLHKSSFGSVCLPKSVQSSSRADIGRCMFRKQDVDESYKTCNSKFVVEFEEAGLYMGDISNLVKLDLGWSHRLAHEADSICLILVGRWYKLHACDKPYDRVLPRFYPNRNGWYNPGSADTMWQALHEVVPNNIVTVPASVIHNNAVVQATMVCIESRGNMTAETLQSTIARDIGAAV</sequence>
<feature type="compositionally biased region" description="Low complexity" evidence="1">
    <location>
        <begin position="1"/>
        <end position="12"/>
    </location>
</feature>
<evidence type="ECO:0000313" key="4">
    <source>
        <dbReference type="Proteomes" id="UP000039324"/>
    </source>
</evidence>
<protein>
    <recommendedName>
        <fullName evidence="2">DUF4218 domain-containing protein</fullName>
    </recommendedName>
</protein>
<evidence type="ECO:0000259" key="2">
    <source>
        <dbReference type="Pfam" id="PF13960"/>
    </source>
</evidence>
<dbReference type="Proteomes" id="UP000039324">
    <property type="component" value="Unassembled WGS sequence"/>
</dbReference>